<dbReference type="Pfam" id="PF14339">
    <property type="entry name" value="DUF4394"/>
    <property type="match status" value="1"/>
</dbReference>
<dbReference type="AlphaFoldDB" id="A0A371P8Z1"/>
<evidence type="ECO:0000256" key="1">
    <source>
        <dbReference type="SAM" id="SignalP"/>
    </source>
</evidence>
<reference evidence="3 4" key="1">
    <citation type="submission" date="2018-08" db="EMBL/GenBank/DDBJ databases">
        <title>Aeromicrobium sp. M2KJ-4, whole genome shotgun sequence.</title>
        <authorList>
            <person name="Tuo L."/>
        </authorList>
    </citation>
    <scope>NUCLEOTIDE SEQUENCE [LARGE SCALE GENOMIC DNA]</scope>
    <source>
        <strain evidence="3 4">M2KJ-4</strain>
    </source>
</reference>
<feature type="signal peptide" evidence="1">
    <location>
        <begin position="1"/>
        <end position="24"/>
    </location>
</feature>
<dbReference type="InterPro" id="IPR011044">
    <property type="entry name" value="Quino_amine_DH_bsu"/>
</dbReference>
<evidence type="ECO:0000259" key="2">
    <source>
        <dbReference type="Pfam" id="PF14339"/>
    </source>
</evidence>
<evidence type="ECO:0000313" key="4">
    <source>
        <dbReference type="Proteomes" id="UP000265581"/>
    </source>
</evidence>
<keyword evidence="1" id="KW-0732">Signal</keyword>
<proteinExistence type="predicted"/>
<comment type="caution">
    <text evidence="3">The sequence shown here is derived from an EMBL/GenBank/DDBJ whole genome shotgun (WGS) entry which is preliminary data.</text>
</comment>
<dbReference type="EMBL" id="QUBR01000001">
    <property type="protein sequence ID" value="REK72365.1"/>
    <property type="molecule type" value="Genomic_DNA"/>
</dbReference>
<protein>
    <submittedName>
        <fullName evidence="3">DUF4394 domain-containing protein</fullName>
    </submittedName>
</protein>
<accession>A0A371P8Z1</accession>
<gene>
    <name evidence="3" type="ORF">DX116_01630</name>
</gene>
<feature type="chain" id="PRO_5038707977" evidence="1">
    <location>
        <begin position="25"/>
        <end position="282"/>
    </location>
</feature>
<organism evidence="3 4">
    <name type="scientific">Aeromicrobium endophyticum</name>
    <dbReference type="NCBI Taxonomy" id="2292704"/>
    <lineage>
        <taxon>Bacteria</taxon>
        <taxon>Bacillati</taxon>
        <taxon>Actinomycetota</taxon>
        <taxon>Actinomycetes</taxon>
        <taxon>Propionibacteriales</taxon>
        <taxon>Nocardioidaceae</taxon>
        <taxon>Aeromicrobium</taxon>
    </lineage>
</organism>
<dbReference type="SUPFAM" id="SSF50969">
    <property type="entry name" value="YVTN repeat-like/Quinoprotein amine dehydrogenase"/>
    <property type="match status" value="1"/>
</dbReference>
<dbReference type="RefSeq" id="WP_119702494.1">
    <property type="nucleotide sequence ID" value="NZ_JBHSOI010000001.1"/>
</dbReference>
<feature type="domain" description="DUF4394" evidence="2">
    <location>
        <begin position="48"/>
        <end position="277"/>
    </location>
</feature>
<keyword evidence="4" id="KW-1185">Reference proteome</keyword>
<dbReference type="OrthoDB" id="531718at2"/>
<dbReference type="Proteomes" id="UP000265581">
    <property type="component" value="Unassembled WGS sequence"/>
</dbReference>
<evidence type="ECO:0000313" key="3">
    <source>
        <dbReference type="EMBL" id="REK72365.1"/>
    </source>
</evidence>
<sequence>MRQRTRHLVALGAVTALTAGSGLAAIGSAEAATVPKTAIGLSSNGKNLTVFSLTTGKRTKALGQAKGLSGDTRLVGIDERPADHKIYGVGNKGGIYVVYRADGKVRKASQLSVPLEGTHFGVDFNPAADRLRIISDTGQNLRHDVSQKAPTTAVDGALNYEGAVATGVTAAAYTNSDNDPSSGTTLFDLDTVRDQVVQQVPANSGNLLVSGRFGPRQGPVAGFDVVGSNSGTRTADNVGFASLRPTNGGAATLYRVNLLSGKFTKVAQFDKDIADIAIAQPR</sequence>
<dbReference type="InterPro" id="IPR025507">
    <property type="entry name" value="DUF4394"/>
</dbReference>
<name>A0A371P8Z1_9ACTN</name>